<evidence type="ECO:0000256" key="1">
    <source>
        <dbReference type="ARBA" id="ARBA00005042"/>
    </source>
</evidence>
<dbReference type="RefSeq" id="XP_002140783.1">
    <property type="nucleotide sequence ID" value="XM_002140747.1"/>
</dbReference>
<dbReference type="EC" id="2.7.8.5" evidence="10"/>
<keyword evidence="10" id="KW-0067">ATP-binding</keyword>
<dbReference type="PROSITE" id="PS50035">
    <property type="entry name" value="PLD"/>
    <property type="match status" value="1"/>
</dbReference>
<evidence type="ECO:0000256" key="3">
    <source>
        <dbReference type="ARBA" id="ARBA00022516"/>
    </source>
</evidence>
<dbReference type="AlphaFoldDB" id="B6ADZ3"/>
<evidence type="ECO:0000256" key="4">
    <source>
        <dbReference type="ARBA" id="ARBA00022679"/>
    </source>
</evidence>
<evidence type="ECO:0000313" key="13">
    <source>
        <dbReference type="Proteomes" id="UP000001460"/>
    </source>
</evidence>
<dbReference type="EMBL" id="DS989729">
    <property type="protein sequence ID" value="EEA06434.1"/>
    <property type="molecule type" value="Genomic_DNA"/>
</dbReference>
<comment type="function">
    <text evidence="10">Functions in the biosynthesis of the anionic phospholipids phosphatidylglycerol and cardiolipin.</text>
</comment>
<reference evidence="12" key="1">
    <citation type="submission" date="2008-06" db="EMBL/GenBank/DDBJ databases">
        <authorList>
            <person name="Lorenzi H."/>
            <person name="Inman J."/>
            <person name="Miller J."/>
            <person name="Schobel S."/>
            <person name="Amedeo P."/>
            <person name="Caler E.V."/>
            <person name="da Silva J."/>
        </authorList>
    </citation>
    <scope>NUCLEOTIDE SEQUENCE [LARGE SCALE GENOMIC DNA]</scope>
    <source>
        <strain evidence="12">RN66</strain>
    </source>
</reference>
<evidence type="ECO:0000256" key="6">
    <source>
        <dbReference type="ARBA" id="ARBA00023098"/>
    </source>
</evidence>
<keyword evidence="5" id="KW-0677">Repeat</keyword>
<dbReference type="GeneID" id="6995952"/>
<comment type="catalytic activity">
    <reaction evidence="9 10">
        <text>a CDP-1,2-diacyl-sn-glycerol + sn-glycerol 3-phosphate = a 1,2-diacyl-sn-glycero-3-phospho-(1'-sn-glycero-3'-phosphate) + CMP + H(+)</text>
        <dbReference type="Rhea" id="RHEA:12593"/>
        <dbReference type="ChEBI" id="CHEBI:15378"/>
        <dbReference type="ChEBI" id="CHEBI:57597"/>
        <dbReference type="ChEBI" id="CHEBI:58332"/>
        <dbReference type="ChEBI" id="CHEBI:60110"/>
        <dbReference type="ChEBI" id="CHEBI:60377"/>
        <dbReference type="EC" id="2.7.8.5"/>
    </reaction>
</comment>
<keyword evidence="10" id="KW-0547">Nucleotide-binding</keyword>
<evidence type="ECO:0000256" key="7">
    <source>
        <dbReference type="ARBA" id="ARBA00023209"/>
    </source>
</evidence>
<keyword evidence="4 10" id="KW-0808">Transferase</keyword>
<dbReference type="PANTHER" id="PTHR12586:SF1">
    <property type="entry name" value="CDP-DIACYLGLYCEROL--GLYCEROL-3-PHOSPHATE 3-PHOSPHATIDYLTRANSFERASE, MITOCHONDRIAL"/>
    <property type="match status" value="1"/>
</dbReference>
<evidence type="ECO:0000256" key="2">
    <source>
        <dbReference type="ARBA" id="ARBA00010682"/>
    </source>
</evidence>
<evidence type="ECO:0000259" key="11">
    <source>
        <dbReference type="PROSITE" id="PS50035"/>
    </source>
</evidence>
<dbReference type="CDD" id="cd09137">
    <property type="entry name" value="PLDc_PGS1_euk_2"/>
    <property type="match status" value="1"/>
</dbReference>
<dbReference type="SUPFAM" id="SSF56024">
    <property type="entry name" value="Phospholipase D/nuclease"/>
    <property type="match status" value="1"/>
</dbReference>
<evidence type="ECO:0000256" key="5">
    <source>
        <dbReference type="ARBA" id="ARBA00022737"/>
    </source>
</evidence>
<dbReference type="Proteomes" id="UP000001460">
    <property type="component" value="Unassembled WGS sequence"/>
</dbReference>
<dbReference type="eggNOG" id="KOG3964">
    <property type="taxonomic scope" value="Eukaryota"/>
</dbReference>
<keyword evidence="13" id="KW-1185">Reference proteome</keyword>
<dbReference type="PANTHER" id="PTHR12586">
    <property type="entry name" value="CDP-DIACYLGLYCEROL--SERINE O-PHOSPHATIDYLTRANSFERASE"/>
    <property type="match status" value="1"/>
</dbReference>
<dbReference type="SMART" id="SM00155">
    <property type="entry name" value="PLDc"/>
    <property type="match status" value="1"/>
</dbReference>
<evidence type="ECO:0000313" key="12">
    <source>
        <dbReference type="EMBL" id="EEA06434.1"/>
    </source>
</evidence>
<dbReference type="UniPathway" id="UPA00084">
    <property type="reaction ID" value="UER00503"/>
</dbReference>
<proteinExistence type="inferred from homology"/>
<dbReference type="GO" id="GO:0008444">
    <property type="term" value="F:CDP-diacylglycerol-glycerol-3-phosphate 3-phosphatidyltransferase activity"/>
    <property type="evidence" value="ECO:0007669"/>
    <property type="project" value="UniProtKB-EC"/>
</dbReference>
<evidence type="ECO:0000256" key="8">
    <source>
        <dbReference type="ARBA" id="ARBA00023264"/>
    </source>
</evidence>
<accession>B6ADZ3</accession>
<organism evidence="12 13">
    <name type="scientific">Cryptosporidium muris (strain RN66)</name>
    <dbReference type="NCBI Taxonomy" id="441375"/>
    <lineage>
        <taxon>Eukaryota</taxon>
        <taxon>Sar</taxon>
        <taxon>Alveolata</taxon>
        <taxon>Apicomplexa</taxon>
        <taxon>Conoidasida</taxon>
        <taxon>Coccidia</taxon>
        <taxon>Eucoccidiorida</taxon>
        <taxon>Eimeriorina</taxon>
        <taxon>Cryptosporidiidae</taxon>
        <taxon>Cryptosporidium</taxon>
    </lineage>
</organism>
<dbReference type="OMA" id="CLANINE"/>
<evidence type="ECO:0000256" key="9">
    <source>
        <dbReference type="ARBA" id="ARBA00048586"/>
    </source>
</evidence>
<dbReference type="InterPro" id="IPR001736">
    <property type="entry name" value="PLipase_D/transphosphatidylase"/>
</dbReference>
<keyword evidence="10" id="KW-0496">Mitochondrion</keyword>
<keyword evidence="6 10" id="KW-0443">Lipid metabolism</keyword>
<dbReference type="GO" id="GO:0005524">
    <property type="term" value="F:ATP binding"/>
    <property type="evidence" value="ECO:0007669"/>
    <property type="project" value="UniProtKB-KW"/>
</dbReference>
<keyword evidence="8 10" id="KW-1208">Phospholipid metabolism</keyword>
<gene>
    <name evidence="12" type="ORF">CMU_009260</name>
</gene>
<protein>
    <recommendedName>
        <fullName evidence="10">CDP-diacylglycerol--glycerol-3-phosphate 3-phosphatidyltransferase</fullName>
        <ecNumber evidence="10">2.7.8.5</ecNumber>
    </recommendedName>
</protein>
<dbReference type="Gene3D" id="3.30.870.10">
    <property type="entry name" value="Endonuclease Chain A"/>
    <property type="match status" value="2"/>
</dbReference>
<comment type="similarity">
    <text evidence="2 10">Belongs to the CDP-alcohol phosphatidyltransferase class-II family.</text>
</comment>
<name>B6ADZ3_CRYMR</name>
<feature type="domain" description="PLD phosphodiesterase" evidence="11">
    <location>
        <begin position="170"/>
        <end position="196"/>
    </location>
</feature>
<sequence length="520" mass="62035">MIQDLDYRDNVGGLFKVDIEKIHLLESPKDFYLNIRSILSEAKNRIIISSLYIGNGALEQEIINLIDQTLTNNRKYIINNDKVNNLHVNIIVDFNRMQRNKEDMLILFENMLRKFPNNFKVYLFQLPIFNKYNHELNRMAYKKNNIYNKIGDNIIKYFSSIEKLKLLKEVLGVYHMKFYIADNNILLTGANLSEEYLTKRQDRYILLRDVPEICDYLSKISDIVQEYSYTLKPNNKLQFPKKEDIYIMREDMLKLNKDVNWLKDLIYSFEKQHDEDFIKKYKDKVIFGILLQAGYMNINSEKNLVKYLINSCIKDIGLYICTPYCNMSTYWTNLMKFNSNPLVIVTSGSKSSTFSQLKEPIYLNILDYIKTLVIPLYSSINSEFIKDIIYNSNHKQRQVEFGEYERDEWTFHAKGIYFYKYRKELISNSIRNEDDETDDFTKYYGRRIFANYLGSSNYNHRGESRDLECSFLLLTNGNKEIQENLNREWYENIYKYLKRGNPLGHTFKLGKYMITSNFNI</sequence>
<dbReference type="GO" id="GO:0032049">
    <property type="term" value="P:cardiolipin biosynthetic process"/>
    <property type="evidence" value="ECO:0007669"/>
    <property type="project" value="InterPro"/>
</dbReference>
<dbReference type="GO" id="GO:0005739">
    <property type="term" value="C:mitochondrion"/>
    <property type="evidence" value="ECO:0007669"/>
    <property type="project" value="UniProtKB-SubCell"/>
</dbReference>
<dbReference type="VEuPathDB" id="CryptoDB:CMU_009260"/>
<comment type="pathway">
    <text evidence="1 10">Phospholipid metabolism; phosphatidylglycerol biosynthesis; phosphatidylglycerol from CDP-diacylglycerol: step 1/2.</text>
</comment>
<comment type="subcellular location">
    <subcellularLocation>
        <location evidence="10">Mitochondrion</location>
    </subcellularLocation>
</comment>
<evidence type="ECO:0000256" key="10">
    <source>
        <dbReference type="RuleBase" id="RU365024"/>
    </source>
</evidence>
<dbReference type="OrthoDB" id="10250191at2759"/>
<keyword evidence="7 10" id="KW-0594">Phospholipid biosynthesis</keyword>
<dbReference type="InterPro" id="IPR016270">
    <property type="entry name" value="PGS1"/>
</dbReference>
<dbReference type="STRING" id="441375.B6ADZ3"/>
<keyword evidence="3 10" id="KW-0444">Lipid biosynthesis</keyword>